<keyword evidence="8" id="KW-0804">Transcription</keyword>
<feature type="domain" description="RNA polymerase sigma factor 54 DNA-binding" evidence="10">
    <location>
        <begin position="370"/>
        <end position="529"/>
    </location>
</feature>
<evidence type="ECO:0000256" key="5">
    <source>
        <dbReference type="ARBA" id="ARBA00023015"/>
    </source>
</evidence>
<dbReference type="PRINTS" id="PR00045">
    <property type="entry name" value="SIGMA54FCT"/>
</dbReference>
<dbReference type="PROSITE" id="PS50044">
    <property type="entry name" value="SIGMA54_3"/>
    <property type="match status" value="1"/>
</dbReference>
<name>J9CGX0_9ZZZZ</name>
<proteinExistence type="inferred from homology"/>
<dbReference type="PIRSF" id="PIRSF000774">
    <property type="entry name" value="RpoN"/>
    <property type="match status" value="1"/>
</dbReference>
<organism evidence="12">
    <name type="scientific">gut metagenome</name>
    <dbReference type="NCBI Taxonomy" id="749906"/>
    <lineage>
        <taxon>unclassified sequences</taxon>
        <taxon>metagenomes</taxon>
        <taxon>organismal metagenomes</taxon>
    </lineage>
</organism>
<feature type="region of interest" description="Disordered" evidence="9">
    <location>
        <begin position="50"/>
        <end position="86"/>
    </location>
</feature>
<sequence>MSQTFEQSQQLQQTQVLTAFQIEVAKLMELSINELAVRVQDELTENAALEEADQDLDFSKNDLDDNPSDVESASAEDHANTDADNMVDGFEDEASEQGSDASDNNSFEENESYGVEADAMGDYFSDDDVPDYLQQRAEEQRERNENFCYSGTSVSFYEDLQSQLAEHNLTDHESQVMEYLIGSLDTDGFLRKDLDSLVDELAIYHGIPSDNAELRRLLDILQHLDPKGLGASTLQECLLIQLKDIKPQTRYIHYAVEIVQRFFKEFAAHQWDFIKQRLGITDEDFSHVRHVLTHLIPLPGTALSDSASMYSPVLIPDVMVSVTDEGALDISMNNGDIPELRISPAFRDTLKQYGGDKPGLSRSQRDAYVYAKQKVDSARQFLQMLQRRQQIILQVTRQVVDVQRDFFLNEDDETCLKPLTVREVARHIGWSESVVSRVSNTKYLQTAHNIYPFKYFFSRSVSVQAEGDDLTSRRIRIALQDILSKENPASPYSDEQLASLLEQAGFQVARRTVAKYRDILSVPAARTRREMYRNGENPLSF</sequence>
<evidence type="ECO:0000256" key="7">
    <source>
        <dbReference type="ARBA" id="ARBA00023125"/>
    </source>
</evidence>
<dbReference type="InterPro" id="IPR038709">
    <property type="entry name" value="RpoN_core-bd_sf"/>
</dbReference>
<dbReference type="InterPro" id="IPR007634">
    <property type="entry name" value="RNA_pol_sigma_54_DNA-bd"/>
</dbReference>
<dbReference type="Pfam" id="PF04963">
    <property type="entry name" value="Sigma54_CBD"/>
    <property type="match status" value="1"/>
</dbReference>
<dbReference type="Gene3D" id="1.10.10.60">
    <property type="entry name" value="Homeodomain-like"/>
    <property type="match status" value="1"/>
</dbReference>
<evidence type="ECO:0000259" key="10">
    <source>
        <dbReference type="Pfam" id="PF04552"/>
    </source>
</evidence>
<dbReference type="GO" id="GO:0016779">
    <property type="term" value="F:nucleotidyltransferase activity"/>
    <property type="evidence" value="ECO:0007669"/>
    <property type="project" value="UniProtKB-KW"/>
</dbReference>
<accession>J9CGX0</accession>
<evidence type="ECO:0000259" key="11">
    <source>
        <dbReference type="Pfam" id="PF04963"/>
    </source>
</evidence>
<evidence type="ECO:0000256" key="8">
    <source>
        <dbReference type="ARBA" id="ARBA00023163"/>
    </source>
</evidence>
<gene>
    <name evidence="12" type="ORF">EVA_12608</name>
</gene>
<keyword evidence="5" id="KW-0805">Transcription regulation</keyword>
<keyword evidence="6" id="KW-0731">Sigma factor</keyword>
<dbReference type="InterPro" id="IPR007046">
    <property type="entry name" value="RNA_pol_sigma_54_core-bd"/>
</dbReference>
<evidence type="ECO:0000256" key="9">
    <source>
        <dbReference type="SAM" id="MobiDB-lite"/>
    </source>
</evidence>
<dbReference type="Gene3D" id="1.10.10.1330">
    <property type="entry name" value="RNA polymerase sigma-54 factor, core-binding domain"/>
    <property type="match status" value="1"/>
</dbReference>
<dbReference type="EMBL" id="AMCI01003875">
    <property type="protein sequence ID" value="EJW99290.1"/>
    <property type="molecule type" value="Genomic_DNA"/>
</dbReference>
<dbReference type="AlphaFoldDB" id="J9CGX0"/>
<comment type="caution">
    <text evidence="12">The sequence shown here is derived from an EMBL/GenBank/DDBJ whole genome shotgun (WGS) entry which is preliminary data.</text>
</comment>
<dbReference type="PANTHER" id="PTHR32248">
    <property type="entry name" value="RNA POLYMERASE SIGMA-54 FACTOR"/>
    <property type="match status" value="1"/>
</dbReference>
<dbReference type="GO" id="GO:0003677">
    <property type="term" value="F:DNA binding"/>
    <property type="evidence" value="ECO:0007669"/>
    <property type="project" value="UniProtKB-KW"/>
</dbReference>
<dbReference type="PANTHER" id="PTHR32248:SF4">
    <property type="entry name" value="RNA POLYMERASE SIGMA-54 FACTOR"/>
    <property type="match status" value="1"/>
</dbReference>
<comment type="similarity">
    <text evidence="1">Belongs to the sigma-54 factor family.</text>
</comment>
<feature type="domain" description="RNA polymerase sigma factor 54 core-binding" evidence="11">
    <location>
        <begin position="153"/>
        <end position="344"/>
    </location>
</feature>
<evidence type="ECO:0000256" key="4">
    <source>
        <dbReference type="ARBA" id="ARBA00022695"/>
    </source>
</evidence>
<dbReference type="GO" id="GO:0001216">
    <property type="term" value="F:DNA-binding transcription activator activity"/>
    <property type="evidence" value="ECO:0007669"/>
    <property type="project" value="InterPro"/>
</dbReference>
<dbReference type="NCBIfam" id="TIGR02395">
    <property type="entry name" value="rpoN_sigma"/>
    <property type="match status" value="1"/>
</dbReference>
<reference evidence="12" key="1">
    <citation type="journal article" date="2012" name="PLoS ONE">
        <title>Gene sets for utilization of primary and secondary nutrition supplies in the distal gut of endangered iberian lynx.</title>
        <authorList>
            <person name="Alcaide M."/>
            <person name="Messina E."/>
            <person name="Richter M."/>
            <person name="Bargiela R."/>
            <person name="Peplies J."/>
            <person name="Huws S.A."/>
            <person name="Newbold C.J."/>
            <person name="Golyshin P.N."/>
            <person name="Simon M.A."/>
            <person name="Lopez G."/>
            <person name="Yakimov M.M."/>
            <person name="Ferrer M."/>
        </authorList>
    </citation>
    <scope>NUCLEOTIDE SEQUENCE</scope>
</reference>
<dbReference type="PROSITE" id="PS00718">
    <property type="entry name" value="SIGMA54_2"/>
    <property type="match status" value="1"/>
</dbReference>
<protein>
    <submittedName>
        <fullName evidence="12">RNA polymerase sigma-54 factor</fullName>
    </submittedName>
</protein>
<dbReference type="InterPro" id="IPR000394">
    <property type="entry name" value="RNA_pol_sigma_54"/>
</dbReference>
<evidence type="ECO:0000313" key="12">
    <source>
        <dbReference type="EMBL" id="EJW99290.1"/>
    </source>
</evidence>
<keyword evidence="3" id="KW-0808">Transferase</keyword>
<dbReference type="GO" id="GO:0000428">
    <property type="term" value="C:DNA-directed RNA polymerase complex"/>
    <property type="evidence" value="ECO:0007669"/>
    <property type="project" value="UniProtKB-KW"/>
</dbReference>
<evidence type="ECO:0000256" key="1">
    <source>
        <dbReference type="ARBA" id="ARBA00008798"/>
    </source>
</evidence>
<evidence type="ECO:0000256" key="6">
    <source>
        <dbReference type="ARBA" id="ARBA00023082"/>
    </source>
</evidence>
<keyword evidence="2" id="KW-0240">DNA-directed RNA polymerase</keyword>
<keyword evidence="4" id="KW-0548">Nucleotidyltransferase</keyword>
<dbReference type="GO" id="GO:0006352">
    <property type="term" value="P:DNA-templated transcription initiation"/>
    <property type="evidence" value="ECO:0007669"/>
    <property type="project" value="InterPro"/>
</dbReference>
<evidence type="ECO:0000256" key="2">
    <source>
        <dbReference type="ARBA" id="ARBA00022478"/>
    </source>
</evidence>
<keyword evidence="7" id="KW-0238">DNA-binding</keyword>
<dbReference type="Pfam" id="PF04552">
    <property type="entry name" value="Sigma54_DBD"/>
    <property type="match status" value="1"/>
</dbReference>
<dbReference type="GO" id="GO:0016987">
    <property type="term" value="F:sigma factor activity"/>
    <property type="evidence" value="ECO:0007669"/>
    <property type="project" value="UniProtKB-KW"/>
</dbReference>
<evidence type="ECO:0000256" key="3">
    <source>
        <dbReference type="ARBA" id="ARBA00022679"/>
    </source>
</evidence>